<name>A0ABN8I0B5_9NEOP</name>
<gene>
    <name evidence="1" type="ORF">IPOD504_LOCUS3868</name>
</gene>
<feature type="non-terminal residue" evidence="1">
    <location>
        <position position="1"/>
    </location>
</feature>
<dbReference type="EMBL" id="OW152826">
    <property type="protein sequence ID" value="CAH2042496.1"/>
    <property type="molecule type" value="Genomic_DNA"/>
</dbReference>
<evidence type="ECO:0000313" key="1">
    <source>
        <dbReference type="EMBL" id="CAH2042496.1"/>
    </source>
</evidence>
<protein>
    <submittedName>
        <fullName evidence="1">Uncharacterized protein</fullName>
    </submittedName>
</protein>
<dbReference type="Proteomes" id="UP000837857">
    <property type="component" value="Chromosome 14"/>
</dbReference>
<accession>A0ABN8I0B5</accession>
<organism evidence="1 2">
    <name type="scientific">Iphiclides podalirius</name>
    <name type="common">scarce swallowtail</name>
    <dbReference type="NCBI Taxonomy" id="110791"/>
    <lineage>
        <taxon>Eukaryota</taxon>
        <taxon>Metazoa</taxon>
        <taxon>Ecdysozoa</taxon>
        <taxon>Arthropoda</taxon>
        <taxon>Hexapoda</taxon>
        <taxon>Insecta</taxon>
        <taxon>Pterygota</taxon>
        <taxon>Neoptera</taxon>
        <taxon>Endopterygota</taxon>
        <taxon>Lepidoptera</taxon>
        <taxon>Glossata</taxon>
        <taxon>Ditrysia</taxon>
        <taxon>Papilionoidea</taxon>
        <taxon>Papilionidae</taxon>
        <taxon>Papilioninae</taxon>
        <taxon>Iphiclides</taxon>
    </lineage>
</organism>
<sequence length="69" mass="7879">MLLSDGEKSREDSHAYQQVHNRYAEAAEYKGLHSGRRTRRQYTAFACDRPRLGQSSPQAFSSRTELCAT</sequence>
<proteinExistence type="predicted"/>
<reference evidence="1" key="1">
    <citation type="submission" date="2022-03" db="EMBL/GenBank/DDBJ databases">
        <authorList>
            <person name="Martin H S."/>
        </authorList>
    </citation>
    <scope>NUCLEOTIDE SEQUENCE</scope>
</reference>
<evidence type="ECO:0000313" key="2">
    <source>
        <dbReference type="Proteomes" id="UP000837857"/>
    </source>
</evidence>
<keyword evidence="2" id="KW-1185">Reference proteome</keyword>